<dbReference type="PROSITE" id="PS50850">
    <property type="entry name" value="MFS"/>
    <property type="match status" value="1"/>
</dbReference>
<keyword evidence="4 7" id="KW-1133">Transmembrane helix</keyword>
<organism evidence="9 10">
    <name type="scientific">Hydrogenophaga electricum</name>
    <dbReference type="NCBI Taxonomy" id="1230953"/>
    <lineage>
        <taxon>Bacteria</taxon>
        <taxon>Pseudomonadati</taxon>
        <taxon>Pseudomonadota</taxon>
        <taxon>Betaproteobacteria</taxon>
        <taxon>Burkholderiales</taxon>
        <taxon>Comamonadaceae</taxon>
        <taxon>Hydrogenophaga</taxon>
    </lineage>
</organism>
<feature type="transmembrane region" description="Helical" evidence="7">
    <location>
        <begin position="412"/>
        <end position="429"/>
    </location>
</feature>
<evidence type="ECO:0000256" key="4">
    <source>
        <dbReference type="ARBA" id="ARBA00022989"/>
    </source>
</evidence>
<sequence>MKRTPSTTRSAGASDQPLGPAPVNTERLPARTAVAVFLAFALAYFLSALVRAVTATLSPILSEELALHAGDLGLLAGGYFLGFALTQLPLGTWLDRFGPRRVILAFLTVAVAGCAAFALATSFGGLLAARVLTGMGVSACLMAPLTGFRRWLPPSLQLRANSWMLMTGSLGMVAATLPVQWLLPQLGWRGLFWGLAVLIALSMLVLRLRVPAWQLPSASPAADAEEAPNAPMGYGEIARHPYFRQMVTIGFINYGGMIAIQTLWAGPWMVQVTGYTPAGAAQGLFGINLSMLTAFWLWGVFNPRLVRAGWSAERLIAWGMPLSLGVLGAIVALGGHAGWGFWAAFCMTSTFGALAQPAVGMALPAHVAGKALSAYNLVIFAGVFAMQWAIGLAADALVFLGDGGQRLRGAMGLFWLACVAGYVMFWLAWRRANRRPAR</sequence>
<keyword evidence="5 7" id="KW-0472">Membrane</keyword>
<dbReference type="Gene3D" id="1.20.1250.20">
    <property type="entry name" value="MFS general substrate transporter like domains"/>
    <property type="match status" value="1"/>
</dbReference>
<keyword evidence="2" id="KW-1003">Cell membrane</keyword>
<feature type="transmembrane region" description="Helical" evidence="7">
    <location>
        <begin position="246"/>
        <end position="264"/>
    </location>
</feature>
<feature type="transmembrane region" description="Helical" evidence="7">
    <location>
        <begin position="284"/>
        <end position="303"/>
    </location>
</feature>
<feature type="region of interest" description="Disordered" evidence="6">
    <location>
        <begin position="1"/>
        <end position="24"/>
    </location>
</feature>
<evidence type="ECO:0000256" key="7">
    <source>
        <dbReference type="SAM" id="Phobius"/>
    </source>
</evidence>
<feature type="transmembrane region" description="Helical" evidence="7">
    <location>
        <begin position="339"/>
        <end position="363"/>
    </location>
</feature>
<feature type="transmembrane region" description="Helical" evidence="7">
    <location>
        <begin position="72"/>
        <end position="90"/>
    </location>
</feature>
<evidence type="ECO:0000313" key="10">
    <source>
        <dbReference type="Proteomes" id="UP001156903"/>
    </source>
</evidence>
<dbReference type="EMBL" id="BSPB01000046">
    <property type="protein sequence ID" value="GLS16156.1"/>
    <property type="molecule type" value="Genomic_DNA"/>
</dbReference>
<dbReference type="InterPro" id="IPR011701">
    <property type="entry name" value="MFS"/>
</dbReference>
<evidence type="ECO:0000313" key="9">
    <source>
        <dbReference type="EMBL" id="GLS16156.1"/>
    </source>
</evidence>
<gene>
    <name evidence="9" type="ORF">GCM10007935_35960</name>
</gene>
<name>A0ABQ6C7G0_9BURK</name>
<keyword evidence="10" id="KW-1185">Reference proteome</keyword>
<dbReference type="Proteomes" id="UP001156903">
    <property type="component" value="Unassembled WGS sequence"/>
</dbReference>
<feature type="transmembrane region" description="Helical" evidence="7">
    <location>
        <begin position="127"/>
        <end position="148"/>
    </location>
</feature>
<comment type="subcellular location">
    <subcellularLocation>
        <location evidence="1">Cell membrane</location>
        <topology evidence="1">Multi-pass membrane protein</topology>
    </subcellularLocation>
</comment>
<feature type="transmembrane region" description="Helical" evidence="7">
    <location>
        <begin position="187"/>
        <end position="206"/>
    </location>
</feature>
<evidence type="ECO:0000256" key="1">
    <source>
        <dbReference type="ARBA" id="ARBA00004651"/>
    </source>
</evidence>
<comment type="caution">
    <text evidence="9">The sequence shown here is derived from an EMBL/GenBank/DDBJ whole genome shotgun (WGS) entry which is preliminary data.</text>
</comment>
<evidence type="ECO:0000256" key="6">
    <source>
        <dbReference type="SAM" id="MobiDB-lite"/>
    </source>
</evidence>
<feature type="compositionally biased region" description="Polar residues" evidence="6">
    <location>
        <begin position="1"/>
        <end position="13"/>
    </location>
</feature>
<feature type="transmembrane region" description="Helical" evidence="7">
    <location>
        <begin position="33"/>
        <end position="52"/>
    </location>
</feature>
<evidence type="ECO:0000259" key="8">
    <source>
        <dbReference type="PROSITE" id="PS50850"/>
    </source>
</evidence>
<accession>A0ABQ6C7G0</accession>
<dbReference type="InterPro" id="IPR036259">
    <property type="entry name" value="MFS_trans_sf"/>
</dbReference>
<feature type="transmembrane region" description="Helical" evidence="7">
    <location>
        <begin position="102"/>
        <end position="121"/>
    </location>
</feature>
<evidence type="ECO:0000256" key="5">
    <source>
        <dbReference type="ARBA" id="ARBA00023136"/>
    </source>
</evidence>
<reference evidence="10" key="1">
    <citation type="journal article" date="2019" name="Int. J. Syst. Evol. Microbiol.">
        <title>The Global Catalogue of Microorganisms (GCM) 10K type strain sequencing project: providing services to taxonomists for standard genome sequencing and annotation.</title>
        <authorList>
            <consortium name="The Broad Institute Genomics Platform"/>
            <consortium name="The Broad Institute Genome Sequencing Center for Infectious Disease"/>
            <person name="Wu L."/>
            <person name="Ma J."/>
        </authorList>
    </citation>
    <scope>NUCLEOTIDE SEQUENCE [LARGE SCALE GENOMIC DNA]</scope>
    <source>
        <strain evidence="10">NBRC 109341</strain>
    </source>
</reference>
<dbReference type="InterPro" id="IPR020846">
    <property type="entry name" value="MFS_dom"/>
</dbReference>
<protein>
    <submittedName>
        <fullName evidence="9">MFS transporter</fullName>
    </submittedName>
</protein>
<evidence type="ECO:0000256" key="2">
    <source>
        <dbReference type="ARBA" id="ARBA00022475"/>
    </source>
</evidence>
<feature type="domain" description="Major facilitator superfamily (MFS) profile" evidence="8">
    <location>
        <begin position="36"/>
        <end position="438"/>
    </location>
</feature>
<feature type="transmembrane region" description="Helical" evidence="7">
    <location>
        <begin position="315"/>
        <end position="333"/>
    </location>
</feature>
<evidence type="ECO:0000256" key="3">
    <source>
        <dbReference type="ARBA" id="ARBA00022692"/>
    </source>
</evidence>
<dbReference type="Pfam" id="PF07690">
    <property type="entry name" value="MFS_1"/>
    <property type="match status" value="1"/>
</dbReference>
<proteinExistence type="predicted"/>
<dbReference type="PANTHER" id="PTHR43124:SF3">
    <property type="entry name" value="CHLORAMPHENICOL EFFLUX PUMP RV0191"/>
    <property type="match status" value="1"/>
</dbReference>
<dbReference type="SUPFAM" id="SSF103473">
    <property type="entry name" value="MFS general substrate transporter"/>
    <property type="match status" value="1"/>
</dbReference>
<dbReference type="RefSeq" id="WP_284308943.1">
    <property type="nucleotide sequence ID" value="NZ_BSPB01000046.1"/>
</dbReference>
<feature type="transmembrane region" description="Helical" evidence="7">
    <location>
        <begin position="160"/>
        <end position="181"/>
    </location>
</feature>
<dbReference type="PANTHER" id="PTHR43124">
    <property type="entry name" value="PURINE EFFLUX PUMP PBUE"/>
    <property type="match status" value="1"/>
</dbReference>
<feature type="transmembrane region" description="Helical" evidence="7">
    <location>
        <begin position="375"/>
        <end position="400"/>
    </location>
</feature>
<dbReference type="InterPro" id="IPR050189">
    <property type="entry name" value="MFS_Efflux_Transporters"/>
</dbReference>
<keyword evidence="3 7" id="KW-0812">Transmembrane</keyword>